<evidence type="ECO:0008006" key="4">
    <source>
        <dbReference type="Google" id="ProtNLM"/>
    </source>
</evidence>
<evidence type="ECO:0000256" key="1">
    <source>
        <dbReference type="SAM" id="Phobius"/>
    </source>
</evidence>
<evidence type="ECO:0000313" key="3">
    <source>
        <dbReference type="Proteomes" id="UP000323917"/>
    </source>
</evidence>
<proteinExistence type="predicted"/>
<dbReference type="RefSeq" id="WP_148072410.1">
    <property type="nucleotide sequence ID" value="NZ_CP042913.1"/>
</dbReference>
<dbReference type="AlphaFoldDB" id="A0A5B9Q7X5"/>
<dbReference type="EMBL" id="CP042913">
    <property type="protein sequence ID" value="QEG33675.1"/>
    <property type="molecule type" value="Genomic_DNA"/>
</dbReference>
<keyword evidence="1" id="KW-1133">Transmembrane helix</keyword>
<feature type="transmembrane region" description="Helical" evidence="1">
    <location>
        <begin position="16"/>
        <end position="38"/>
    </location>
</feature>
<dbReference type="KEGG" id="bgok:Pr1d_09390"/>
<keyword evidence="3" id="KW-1185">Reference proteome</keyword>
<protein>
    <recommendedName>
        <fullName evidence="4">DUF3566 domain-containing protein</fullName>
    </recommendedName>
</protein>
<keyword evidence="1" id="KW-0812">Transmembrane</keyword>
<dbReference type="Proteomes" id="UP000323917">
    <property type="component" value="Chromosome"/>
</dbReference>
<gene>
    <name evidence="2" type="ORF">Pr1d_09390</name>
</gene>
<keyword evidence="1" id="KW-0472">Membrane</keyword>
<evidence type="ECO:0000313" key="2">
    <source>
        <dbReference type="EMBL" id="QEG33675.1"/>
    </source>
</evidence>
<feature type="transmembrane region" description="Helical" evidence="1">
    <location>
        <begin position="45"/>
        <end position="70"/>
    </location>
</feature>
<organism evidence="2 3">
    <name type="scientific">Bythopirellula goksoeyrii</name>
    <dbReference type="NCBI Taxonomy" id="1400387"/>
    <lineage>
        <taxon>Bacteria</taxon>
        <taxon>Pseudomonadati</taxon>
        <taxon>Planctomycetota</taxon>
        <taxon>Planctomycetia</taxon>
        <taxon>Pirellulales</taxon>
        <taxon>Lacipirellulaceae</taxon>
        <taxon>Bythopirellula</taxon>
    </lineage>
</organism>
<sequence length="90" mass="9738">MERIITSLSVAQTGKVLAAFYGLLSLIMLPFVLIAVLLSGKVESVLPMLIMVVLYPIMGFIGGMLLAVFYNISANWVGGLVVTVEQSEFE</sequence>
<dbReference type="OrthoDB" id="286259at2"/>
<accession>A0A5B9Q7X5</accession>
<reference evidence="2 3" key="1">
    <citation type="submission" date="2019-08" db="EMBL/GenBank/DDBJ databases">
        <title>Deep-cultivation of Planctomycetes and their phenomic and genomic characterization uncovers novel biology.</title>
        <authorList>
            <person name="Wiegand S."/>
            <person name="Jogler M."/>
            <person name="Boedeker C."/>
            <person name="Pinto D."/>
            <person name="Vollmers J."/>
            <person name="Rivas-Marin E."/>
            <person name="Kohn T."/>
            <person name="Peeters S.H."/>
            <person name="Heuer A."/>
            <person name="Rast P."/>
            <person name="Oberbeckmann S."/>
            <person name="Bunk B."/>
            <person name="Jeske O."/>
            <person name="Meyerdierks A."/>
            <person name="Storesund J.E."/>
            <person name="Kallscheuer N."/>
            <person name="Luecker S."/>
            <person name="Lage O.M."/>
            <person name="Pohl T."/>
            <person name="Merkel B.J."/>
            <person name="Hornburger P."/>
            <person name="Mueller R.-W."/>
            <person name="Bruemmer F."/>
            <person name="Labrenz M."/>
            <person name="Spormann A.M."/>
            <person name="Op den Camp H."/>
            <person name="Overmann J."/>
            <person name="Amann R."/>
            <person name="Jetten M.S.M."/>
            <person name="Mascher T."/>
            <person name="Medema M.H."/>
            <person name="Devos D.P."/>
            <person name="Kaster A.-K."/>
            <person name="Ovreas L."/>
            <person name="Rohde M."/>
            <person name="Galperin M.Y."/>
            <person name="Jogler C."/>
        </authorList>
    </citation>
    <scope>NUCLEOTIDE SEQUENCE [LARGE SCALE GENOMIC DNA]</scope>
    <source>
        <strain evidence="2 3">Pr1d</strain>
    </source>
</reference>
<name>A0A5B9Q7X5_9BACT</name>